<sequence>MPAQEMLRVEVLFEGKKKVRVKRAKSLRVDKRPRVRKPASNQVLAQHLDMAVAIDAQSKSLEAQYRAISARYATANSITPGSPYVGGSQRSALSGNLRNYNELEMEAGMPLWLPGQRDAFEATVTTGIREVEQRFALRRLDVAGLLRDAWWNASRAARNVAVARTRVMTAHDIGRDMTRRVELGDAAQSDALLATNETLAAETELAQAEGAMKVARVNYMALTGGAPPEGTLESVRPATDIEDHPALRTPRAALVRAEAQLRLVDATPIASPDIGVFGRREYNNQYSTDPSQIVSNQRTDSTTIGVRIRIPLPTPGRNAPRRAEARAEMDRARAEYDRAKRVVTAEIKAARVMLAATRRAAEIANNRLSVADEQFELSRKSYRIGEVSAFDLYRVRQIQLEAQRMQANAAINVGVAISRLNQAFGYAP</sequence>
<dbReference type="InterPro" id="IPR051906">
    <property type="entry name" value="TolC-like"/>
</dbReference>
<name>A0A3G8MB07_9HYPH</name>
<protein>
    <submittedName>
        <fullName evidence="8">TolC family protein</fullName>
    </submittedName>
</protein>
<comment type="subcellular location">
    <subcellularLocation>
        <location evidence="1">Cell outer membrane</location>
    </subcellularLocation>
</comment>
<geneLocation type="plasmid" evidence="10">
    <name>pgw6_2</name>
</geneLocation>
<dbReference type="PANTHER" id="PTHR30026">
    <property type="entry name" value="OUTER MEMBRANE PROTEIN TOLC"/>
    <property type="match status" value="1"/>
</dbReference>
<evidence type="ECO:0000256" key="4">
    <source>
        <dbReference type="ARBA" id="ARBA00022452"/>
    </source>
</evidence>
<evidence type="ECO:0000256" key="7">
    <source>
        <dbReference type="ARBA" id="ARBA00023237"/>
    </source>
</evidence>
<dbReference type="Proteomes" id="UP000273982">
    <property type="component" value="Plasmid pGW6_2"/>
</dbReference>
<dbReference type="EMBL" id="CP034088">
    <property type="protein sequence ID" value="AZG79073.1"/>
    <property type="molecule type" value="Genomic_DNA"/>
</dbReference>
<keyword evidence="7" id="KW-0998">Cell outer membrane</keyword>
<dbReference type="GO" id="GO:0015562">
    <property type="term" value="F:efflux transmembrane transporter activity"/>
    <property type="evidence" value="ECO:0007669"/>
    <property type="project" value="InterPro"/>
</dbReference>
<organism evidence="8 10">
    <name type="scientific">Methylocystis rosea</name>
    <dbReference type="NCBI Taxonomy" id="173366"/>
    <lineage>
        <taxon>Bacteria</taxon>
        <taxon>Pseudomonadati</taxon>
        <taxon>Pseudomonadota</taxon>
        <taxon>Alphaproteobacteria</taxon>
        <taxon>Hyphomicrobiales</taxon>
        <taxon>Methylocystaceae</taxon>
        <taxon>Methylocystis</taxon>
    </lineage>
</organism>
<dbReference type="GO" id="GO:0009279">
    <property type="term" value="C:cell outer membrane"/>
    <property type="evidence" value="ECO:0007669"/>
    <property type="project" value="UniProtKB-SubCell"/>
</dbReference>
<evidence type="ECO:0000313" key="11">
    <source>
        <dbReference type="Proteomes" id="UP000424673"/>
    </source>
</evidence>
<keyword evidence="6" id="KW-0472">Membrane</keyword>
<keyword evidence="11" id="KW-1185">Reference proteome</keyword>
<keyword evidence="3" id="KW-0813">Transport</keyword>
<dbReference type="Gene3D" id="1.20.1600.10">
    <property type="entry name" value="Outer membrane efflux proteins (OEP)"/>
    <property type="match status" value="1"/>
</dbReference>
<accession>A0A3G8MB07</accession>
<reference evidence="8 10" key="1">
    <citation type="submission" date="2018-11" db="EMBL/GenBank/DDBJ databases">
        <title>Genome squencing of methanotrophic bacteria isolated from alkaline groundwater in Korea.</title>
        <authorList>
            <person name="Nguyen L.N."/>
        </authorList>
    </citation>
    <scope>NUCLEOTIDE SEQUENCE [LARGE SCALE GENOMIC DNA]</scope>
    <source>
        <strain evidence="8 10">GW6</strain>
        <plasmid evidence="10">pgw6_2</plasmid>
        <plasmid evidence="8">pGW6_2</plasmid>
    </source>
</reference>
<reference evidence="9 11" key="2">
    <citation type="journal article" date="2021" name="AMB Express">
        <title>Isolation and characterisation of Methylocystis spp. for poly-3-hydroxybutyrate production using waste methane feedstocks.</title>
        <authorList>
            <person name="Rumah B.L."/>
            <person name="Stead C.E."/>
            <person name="Claxton Stevens B.H."/>
            <person name="Minton N.P."/>
            <person name="Grosse-Honebrink A."/>
            <person name="Zhang Y."/>
        </authorList>
    </citation>
    <scope>NUCLEOTIDE SEQUENCE [LARGE SCALE GENOMIC DNA]</scope>
    <source>
        <strain evidence="9 11">BRCS1</strain>
        <plasmid evidence="9 11">unnamed2</plasmid>
    </source>
</reference>
<dbReference type="EMBL" id="CP044330">
    <property type="protein sequence ID" value="QGM95902.1"/>
    <property type="molecule type" value="Genomic_DNA"/>
</dbReference>
<keyword evidence="8" id="KW-0614">Plasmid</keyword>
<geneLocation type="plasmid" evidence="8">
    <name>pGW6_2</name>
</geneLocation>
<keyword evidence="4" id="KW-1134">Transmembrane beta strand</keyword>
<dbReference type="GO" id="GO:1990281">
    <property type="term" value="C:efflux pump complex"/>
    <property type="evidence" value="ECO:0007669"/>
    <property type="project" value="TreeGrafter"/>
</dbReference>
<evidence type="ECO:0000256" key="5">
    <source>
        <dbReference type="ARBA" id="ARBA00022692"/>
    </source>
</evidence>
<evidence type="ECO:0000256" key="3">
    <source>
        <dbReference type="ARBA" id="ARBA00022448"/>
    </source>
</evidence>
<evidence type="ECO:0000256" key="2">
    <source>
        <dbReference type="ARBA" id="ARBA00007613"/>
    </source>
</evidence>
<keyword evidence="5" id="KW-0812">Transmembrane</keyword>
<dbReference type="Proteomes" id="UP000424673">
    <property type="component" value="Plasmid unnamed2"/>
</dbReference>
<comment type="similarity">
    <text evidence="2">Belongs to the outer membrane factor (OMF) (TC 1.B.17) family.</text>
</comment>
<dbReference type="Pfam" id="PF02321">
    <property type="entry name" value="OEP"/>
    <property type="match status" value="1"/>
</dbReference>
<geneLocation type="plasmid" evidence="9 11">
    <name>unnamed2</name>
</geneLocation>
<evidence type="ECO:0000256" key="1">
    <source>
        <dbReference type="ARBA" id="ARBA00004442"/>
    </source>
</evidence>
<proteinExistence type="inferred from homology"/>
<dbReference type="KEGG" id="mros:EHO51_19915"/>
<dbReference type="InterPro" id="IPR003423">
    <property type="entry name" value="OMP_efflux"/>
</dbReference>
<dbReference type="AlphaFoldDB" id="A0A3G8MB07"/>
<gene>
    <name evidence="8" type="ORF">EHO51_19915</name>
    <name evidence="9" type="ORF">F7D13_17610</name>
</gene>
<dbReference type="PANTHER" id="PTHR30026:SF20">
    <property type="entry name" value="OUTER MEMBRANE PROTEIN TOLC"/>
    <property type="match status" value="1"/>
</dbReference>
<evidence type="ECO:0000256" key="6">
    <source>
        <dbReference type="ARBA" id="ARBA00023136"/>
    </source>
</evidence>
<dbReference type="GO" id="GO:0015288">
    <property type="term" value="F:porin activity"/>
    <property type="evidence" value="ECO:0007669"/>
    <property type="project" value="TreeGrafter"/>
</dbReference>
<evidence type="ECO:0000313" key="8">
    <source>
        <dbReference type="EMBL" id="AZG79073.1"/>
    </source>
</evidence>
<evidence type="ECO:0000313" key="9">
    <source>
        <dbReference type="EMBL" id="QGM95902.1"/>
    </source>
</evidence>
<dbReference type="RefSeq" id="WP_109026883.1">
    <property type="nucleotide sequence ID" value="NZ_CP034088.1"/>
</dbReference>
<evidence type="ECO:0000313" key="10">
    <source>
        <dbReference type="Proteomes" id="UP000273982"/>
    </source>
</evidence>
<dbReference type="SUPFAM" id="SSF56954">
    <property type="entry name" value="Outer membrane efflux proteins (OEP)"/>
    <property type="match status" value="1"/>
</dbReference>